<evidence type="ECO:0000256" key="1">
    <source>
        <dbReference type="SAM" id="MobiDB-lite"/>
    </source>
</evidence>
<accession>A0A6A5YY28</accession>
<dbReference type="OrthoDB" id="4179406at2759"/>
<protein>
    <submittedName>
        <fullName evidence="2">Uncharacterized protein</fullName>
    </submittedName>
</protein>
<sequence length="592" mass="65890">MASRSRRLQGSLGDSWGDADYSSDGGASIHSASDVESEPGSDSEFEEHGSIHEHEDIATPLPRMRNASSRTPQDTPVRTPASRGSRHSSSPRSTPRSQQRSFQSTPGSQLLEPSFIMPSMQNSVNGLATGSPLRNSQIRARKTRHASQTNSTQSSPRIATRHTSGNMEQPPQQPGPWHYINLFFQHVIRPLGQYFLDVVAFGADFLKPLFAMFIILWLVMTTLRSTSAWVESAYSTAIAPLCVIPGSSYIISHCAVKHDSPGHDVPWEELMDAQSKFEEITEASRDSFALPASMKRSEAGMRDLRTLVKHSKLPSRAQLGVEFENFIETARQASEDLVKYNSKVGNTMDKVININAWTVRHLTGLESKEASYGLVSRALSAINPLQVFVASPSLQREIFEIYVLHVRDVKNEIEALIQVSEALLMILQNLDDRLDFIADLATQDDQHLSRAHDELLSLLWTRLGGNKDDKKALERSLALLREVTASRKHAVTLVQTTVLKLKEINAEVENLRDGVSAPEVLGFSERIPIEYHINAVKAQLERLSKARGEQQTLQGEASRGMIDRGFAAVEDRLGWERREETPMINAKGRGKK</sequence>
<feature type="compositionally biased region" description="Acidic residues" evidence="1">
    <location>
        <begin position="35"/>
        <end position="45"/>
    </location>
</feature>
<keyword evidence="3" id="KW-1185">Reference proteome</keyword>
<dbReference type="EMBL" id="ML977332">
    <property type="protein sequence ID" value="KAF2112099.1"/>
    <property type="molecule type" value="Genomic_DNA"/>
</dbReference>
<evidence type="ECO:0000313" key="2">
    <source>
        <dbReference type="EMBL" id="KAF2112099.1"/>
    </source>
</evidence>
<feature type="region of interest" description="Disordered" evidence="1">
    <location>
        <begin position="1"/>
        <end position="172"/>
    </location>
</feature>
<reference evidence="2" key="1">
    <citation type="journal article" date="2020" name="Stud. Mycol.">
        <title>101 Dothideomycetes genomes: a test case for predicting lifestyles and emergence of pathogens.</title>
        <authorList>
            <person name="Haridas S."/>
            <person name="Albert R."/>
            <person name="Binder M."/>
            <person name="Bloem J."/>
            <person name="Labutti K."/>
            <person name="Salamov A."/>
            <person name="Andreopoulos B."/>
            <person name="Baker S."/>
            <person name="Barry K."/>
            <person name="Bills G."/>
            <person name="Bluhm B."/>
            <person name="Cannon C."/>
            <person name="Castanera R."/>
            <person name="Culley D."/>
            <person name="Daum C."/>
            <person name="Ezra D."/>
            <person name="Gonzalez J."/>
            <person name="Henrissat B."/>
            <person name="Kuo A."/>
            <person name="Liang C."/>
            <person name="Lipzen A."/>
            <person name="Lutzoni F."/>
            <person name="Magnuson J."/>
            <person name="Mondo S."/>
            <person name="Nolan M."/>
            <person name="Ohm R."/>
            <person name="Pangilinan J."/>
            <person name="Park H.-J."/>
            <person name="Ramirez L."/>
            <person name="Alfaro M."/>
            <person name="Sun H."/>
            <person name="Tritt A."/>
            <person name="Yoshinaga Y."/>
            <person name="Zwiers L.-H."/>
            <person name="Turgeon B."/>
            <person name="Goodwin S."/>
            <person name="Spatafora J."/>
            <person name="Crous P."/>
            <person name="Grigoriev I."/>
        </authorList>
    </citation>
    <scope>NUCLEOTIDE SEQUENCE</scope>
    <source>
        <strain evidence="2">CBS 627.86</strain>
    </source>
</reference>
<gene>
    <name evidence="2" type="ORF">BDV96DRAFT_581118</name>
</gene>
<feature type="compositionally biased region" description="Basic and acidic residues" evidence="1">
    <location>
        <begin position="46"/>
        <end position="57"/>
    </location>
</feature>
<evidence type="ECO:0000313" key="3">
    <source>
        <dbReference type="Proteomes" id="UP000799770"/>
    </source>
</evidence>
<name>A0A6A5YY28_9PLEO</name>
<proteinExistence type="predicted"/>
<feature type="compositionally biased region" description="Polar residues" evidence="1">
    <location>
        <begin position="119"/>
        <end position="138"/>
    </location>
</feature>
<feature type="compositionally biased region" description="Polar residues" evidence="1">
    <location>
        <begin position="66"/>
        <end position="76"/>
    </location>
</feature>
<dbReference type="AlphaFoldDB" id="A0A6A5YY28"/>
<feature type="compositionally biased region" description="Low complexity" evidence="1">
    <location>
        <begin position="79"/>
        <end position="105"/>
    </location>
</feature>
<feature type="compositionally biased region" description="Polar residues" evidence="1">
    <location>
        <begin position="146"/>
        <end position="170"/>
    </location>
</feature>
<organism evidence="2 3">
    <name type="scientific">Lophiotrema nucula</name>
    <dbReference type="NCBI Taxonomy" id="690887"/>
    <lineage>
        <taxon>Eukaryota</taxon>
        <taxon>Fungi</taxon>
        <taxon>Dikarya</taxon>
        <taxon>Ascomycota</taxon>
        <taxon>Pezizomycotina</taxon>
        <taxon>Dothideomycetes</taxon>
        <taxon>Pleosporomycetidae</taxon>
        <taxon>Pleosporales</taxon>
        <taxon>Lophiotremataceae</taxon>
        <taxon>Lophiotrema</taxon>
    </lineage>
</organism>
<dbReference type="Proteomes" id="UP000799770">
    <property type="component" value="Unassembled WGS sequence"/>
</dbReference>